<feature type="compositionally biased region" description="Polar residues" evidence="1">
    <location>
        <begin position="862"/>
        <end position="871"/>
    </location>
</feature>
<organism evidence="2 3">
    <name type="scientific">Microcoleus asticus IPMA8</name>
    <dbReference type="NCBI Taxonomy" id="2563858"/>
    <lineage>
        <taxon>Bacteria</taxon>
        <taxon>Bacillati</taxon>
        <taxon>Cyanobacteriota</taxon>
        <taxon>Cyanophyceae</taxon>
        <taxon>Oscillatoriophycideae</taxon>
        <taxon>Oscillatoriales</taxon>
        <taxon>Microcoleaceae</taxon>
        <taxon>Microcoleus</taxon>
        <taxon>Microcoleus asticus</taxon>
    </lineage>
</organism>
<feature type="compositionally biased region" description="Basic and acidic residues" evidence="1">
    <location>
        <begin position="1044"/>
        <end position="1053"/>
    </location>
</feature>
<proteinExistence type="predicted"/>
<dbReference type="EMBL" id="SRRZ01000006">
    <property type="protein sequence ID" value="NQE32831.1"/>
    <property type="molecule type" value="Genomic_DNA"/>
</dbReference>
<dbReference type="Proteomes" id="UP000702425">
    <property type="component" value="Unassembled WGS sequence"/>
</dbReference>
<reference evidence="2 3" key="1">
    <citation type="journal article" date="2020" name="Sci. Rep.">
        <title>A novel cyanobacterial geosmin producer, revising GeoA distribution and dispersion patterns in Bacteria.</title>
        <authorList>
            <person name="Churro C."/>
            <person name="Semedo-Aguiar A.P."/>
            <person name="Silva A.D."/>
            <person name="Pereira-Leal J.B."/>
            <person name="Leite R.B."/>
        </authorList>
    </citation>
    <scope>NUCLEOTIDE SEQUENCE [LARGE SCALE GENOMIC DNA]</scope>
    <source>
        <strain evidence="2 3">IPMA8</strain>
    </source>
</reference>
<accession>A0ABX2CQZ9</accession>
<feature type="region of interest" description="Disordered" evidence="1">
    <location>
        <begin position="595"/>
        <end position="623"/>
    </location>
</feature>
<feature type="region of interest" description="Disordered" evidence="1">
    <location>
        <begin position="1044"/>
        <end position="1072"/>
    </location>
</feature>
<dbReference type="InterPro" id="IPR049774">
    <property type="entry name" value="EPS_HpsA-like"/>
</dbReference>
<evidence type="ECO:0000313" key="3">
    <source>
        <dbReference type="Proteomes" id="UP000702425"/>
    </source>
</evidence>
<gene>
    <name evidence="2" type="ORF">E5S67_00548</name>
</gene>
<comment type="caution">
    <text evidence="2">The sequence shown here is derived from an EMBL/GenBank/DDBJ whole genome shotgun (WGS) entry which is preliminary data.</text>
</comment>
<name>A0ABX2CQZ9_9CYAN</name>
<evidence type="ECO:0000256" key="1">
    <source>
        <dbReference type="SAM" id="MobiDB-lite"/>
    </source>
</evidence>
<evidence type="ECO:0008006" key="4">
    <source>
        <dbReference type="Google" id="ProtNLM"/>
    </source>
</evidence>
<keyword evidence="3" id="KW-1185">Reference proteome</keyword>
<protein>
    <recommendedName>
        <fullName evidence="4">Verru_Chthon cassette protein A</fullName>
    </recommendedName>
</protein>
<evidence type="ECO:0000313" key="2">
    <source>
        <dbReference type="EMBL" id="NQE32831.1"/>
    </source>
</evidence>
<dbReference type="RefSeq" id="WP_172185265.1">
    <property type="nucleotide sequence ID" value="NZ_CAWPPK010000274.1"/>
</dbReference>
<sequence length="1680" mass="180734">MFKSKLSKVIVSLLRRIAGVTRSGAKRLMRAMLQALMAMGRRARLPMAGFVLPTVTMVLLVVILLTVAITLRSFDRANTARNVRVNQQVLAAATPALDRAKAKIQFLLWEDPQRPTGTPSDPELYARMANATGAATDLYSFGDEERLVLRADLDQNGTADPAVDPKAPVVDPITDVENEAINTAWRYPVDTNNDGKFDTFTIYGIFFRSPKRSNVPGPTLGNFTRARKSIEARTPPTSAKSLNPECVQGGGTVASLVGNSGWYRIDGQLKKSFFVDTVNVPITASEASSLGANYQPLTGTASTSALEYQQDQSRIPLANNAVVYEDDLDISPGPELNLNGRIFTNSNLLVTNLNGANRTRFYQVSSPDSCFYEQENSKIVVGGNVVNGWSGNTTDGQINPVGVHLFKNASSLTGDRNTAMLGAAKTISNANAESTTTNSSLEVLYNNAAYSDRLSSLVAAQMANADTTDPFSVQNRPTSTQTREQALEEYFKQMLRKVPFKEVGPVGVGLTQAKASDTYGAAPKTLPITASLDTLRPLEPLDGVKWSTSDATIPIALKADQLETTTPTEDGSPLPEELLLGDRVIAGNNLPAKRWDGSKFTSEPDQIPGKWNSSDTSGIPRTRSPQVTKLADVGATDRSGFWEGAAAEKPKNPLDGVGGLRVITSAGVYERTNSFLPPPTWINPLDGTLLGNGATDAYDDPKTTGAVVEKYPVVWPDSMPMSPLGAGSKVYDNSAGGAYDPAKWVPRPATLVLPVTGSTTIDPKTPQYAKGDLRMRATAVYHYKKEGGYNPNLTPIDLKPVKPFACVSSYYDPSNASTARNLSTLPAGTDVSGDTALGTPGTQIGSNNGVVYDKPADRTQDPKSTASTAPATQGLLGGTAPTDLERQANYVFPDGRFANEPLRNALLKEPGDRTLADRAAIDSTMCALEIIATAPKAVSSDIPPGAIQEVAFLNAREVKAIDRDDPNTPNVNEAFTLSSPLTTIGTAKPANLTGYYNQPLEERQPLEIRATQIDLGELRKLNPTVGEPLLPYSGIIYASRDDALPDRSKRDSDESISARVSPTDSLLDPTRKPNGILLVNGRQLARIPSLPPTIANVVMEKGLTLASNLPVYIKGEFNLHTQHEFKAPSQEQFKTIADWDKFYTRNKNDLNKNFACRPNDPRLNGKCTTGDDWRPANILADAVTLLSNNYRFGFRNEGDFDLRNNAGAAAVLPRRQQGFFNNNFVTNGLSSGSFSTNGNLKAQADPVTVKDANYVTSTPKPLWSSYFNNFVTPVQRRGPFPEYVMEVCTKLPVSACTDEDWYVNPALANPSTPELGKAKVNETYTAVAYPAGTTEIPPAPELQRFPRRVAFERATTPPFALASLNAPKPLGLSTATPPLVISGAGRTGTNALWFAAKSGANVAYDATNPPYQINTDATTAGTTDGSKVPLPAIATESKLSPLQGSQPLLMPVPQLMSATAATPGTPRGTAAADTTGWISVAGETTFNMIVGANDTPSRTLNSTSGDFNGGLQNLPRFLELWRQGTSTPISNNIQGSFIQLNRSAFNTAPYLPTMPTGYPSASADGLKTVFARSSTPTTEPTAPSGTNSLITVYNISGNQIPYFSPPTRNWGYDVGLLSQPPDLFTQKFTTPPSLRTPDEYFREVPRNDDWIKTLMCSTLEKDKKNATETLTTADRAKCST</sequence>
<feature type="region of interest" description="Disordered" evidence="1">
    <location>
        <begin position="837"/>
        <end position="880"/>
    </location>
</feature>
<feature type="compositionally biased region" description="Polar residues" evidence="1">
    <location>
        <begin position="840"/>
        <end position="849"/>
    </location>
</feature>
<dbReference type="NCBIfam" id="NF038301">
    <property type="entry name" value="EPS_HpsA"/>
    <property type="match status" value="1"/>
</dbReference>
<feature type="compositionally biased region" description="Polar residues" evidence="1">
    <location>
        <begin position="611"/>
        <end position="623"/>
    </location>
</feature>